<protein>
    <submittedName>
        <fullName evidence="3">CPBP family intramembrane glutamic endopeptidase</fullName>
        <ecNumber evidence="3">3.4.-.-</ecNumber>
    </submittedName>
</protein>
<evidence type="ECO:0000313" key="4">
    <source>
        <dbReference type="Proteomes" id="UP001597326"/>
    </source>
</evidence>
<dbReference type="Proteomes" id="UP001597326">
    <property type="component" value="Unassembled WGS sequence"/>
</dbReference>
<dbReference type="InterPro" id="IPR042150">
    <property type="entry name" value="MmRce1-like"/>
</dbReference>
<reference evidence="4" key="1">
    <citation type="journal article" date="2019" name="Int. J. Syst. Evol. Microbiol.">
        <title>The Global Catalogue of Microorganisms (GCM) 10K type strain sequencing project: providing services to taxonomists for standard genome sequencing and annotation.</title>
        <authorList>
            <consortium name="The Broad Institute Genomics Platform"/>
            <consortium name="The Broad Institute Genome Sequencing Center for Infectious Disease"/>
            <person name="Wu L."/>
            <person name="Ma J."/>
        </authorList>
    </citation>
    <scope>NUCLEOTIDE SEQUENCE [LARGE SCALE GENOMIC DNA]</scope>
    <source>
        <strain evidence="4">CAIM 431</strain>
    </source>
</reference>
<gene>
    <name evidence="3" type="ORF">ACFSCS_02410</name>
</gene>
<keyword evidence="1" id="KW-0472">Membrane</keyword>
<feature type="transmembrane region" description="Helical" evidence="1">
    <location>
        <begin position="199"/>
        <end position="219"/>
    </location>
</feature>
<dbReference type="PANTHER" id="PTHR35797">
    <property type="entry name" value="PROTEASE-RELATED"/>
    <property type="match status" value="1"/>
</dbReference>
<name>A0ABW4RS62_9ACTN</name>
<sequence length="315" mass="33020">MSAAATDLAQGRPEHGVEGGRVDRRAVAVFLAVAFGLAWAGELVLALTGGLQQKAAAIALPVIMFTPMVASLVACRMRRRPWARSVGLGRESFSDAAARRILGFGLASILLLLLASGLVVTLADLAGWLPLDAGLPGLGPVMDQLPREDRPPAWVLLALQLASIPVAAFTINGLFALGEEVGWRGWLLDALMPLGRSRAVLLVGAIWGLWHAPLIAMGYEYSHQVPFLAGVLLFTCFCTALGVLMAWLRLRTGSVLTAAVGHGALNASAGLPALFVAPGELRWAWGTIVGVPGVLVVGGLAVLLLTRARWSVPQG</sequence>
<dbReference type="RefSeq" id="WP_343874883.1">
    <property type="nucleotide sequence ID" value="NZ_BAAAIX010000028.1"/>
</dbReference>
<feature type="transmembrane region" description="Helical" evidence="1">
    <location>
        <begin position="153"/>
        <end position="178"/>
    </location>
</feature>
<dbReference type="EC" id="3.4.-.-" evidence="3"/>
<keyword evidence="1" id="KW-1133">Transmembrane helix</keyword>
<evidence type="ECO:0000259" key="2">
    <source>
        <dbReference type="Pfam" id="PF02517"/>
    </source>
</evidence>
<feature type="transmembrane region" description="Helical" evidence="1">
    <location>
        <begin position="55"/>
        <end position="75"/>
    </location>
</feature>
<dbReference type="Pfam" id="PF02517">
    <property type="entry name" value="Rce1-like"/>
    <property type="match status" value="1"/>
</dbReference>
<proteinExistence type="predicted"/>
<feature type="transmembrane region" description="Helical" evidence="1">
    <location>
        <begin position="225"/>
        <end position="248"/>
    </location>
</feature>
<dbReference type="GO" id="GO:0016787">
    <property type="term" value="F:hydrolase activity"/>
    <property type="evidence" value="ECO:0007669"/>
    <property type="project" value="UniProtKB-KW"/>
</dbReference>
<keyword evidence="4" id="KW-1185">Reference proteome</keyword>
<dbReference type="InterPro" id="IPR003675">
    <property type="entry name" value="Rce1/LyrA-like_dom"/>
</dbReference>
<feature type="transmembrane region" description="Helical" evidence="1">
    <location>
        <begin position="255"/>
        <end position="277"/>
    </location>
</feature>
<feature type="domain" description="CAAX prenyl protease 2/Lysostaphin resistance protein A-like" evidence="2">
    <location>
        <begin position="169"/>
        <end position="267"/>
    </location>
</feature>
<evidence type="ECO:0000313" key="3">
    <source>
        <dbReference type="EMBL" id="MFD1889036.1"/>
    </source>
</evidence>
<dbReference type="PANTHER" id="PTHR35797:SF1">
    <property type="entry name" value="PROTEASE"/>
    <property type="match status" value="1"/>
</dbReference>
<organism evidence="3 4">
    <name type="scientific">Luteococcus peritonei</name>
    <dbReference type="NCBI Taxonomy" id="88874"/>
    <lineage>
        <taxon>Bacteria</taxon>
        <taxon>Bacillati</taxon>
        <taxon>Actinomycetota</taxon>
        <taxon>Actinomycetes</taxon>
        <taxon>Propionibacteriales</taxon>
        <taxon>Propionibacteriaceae</taxon>
        <taxon>Luteococcus</taxon>
    </lineage>
</organism>
<feature type="transmembrane region" description="Helical" evidence="1">
    <location>
        <begin position="101"/>
        <end position="123"/>
    </location>
</feature>
<evidence type="ECO:0000256" key="1">
    <source>
        <dbReference type="SAM" id="Phobius"/>
    </source>
</evidence>
<keyword evidence="1" id="KW-0812">Transmembrane</keyword>
<comment type="caution">
    <text evidence="3">The sequence shown here is derived from an EMBL/GenBank/DDBJ whole genome shotgun (WGS) entry which is preliminary data.</text>
</comment>
<accession>A0ABW4RS62</accession>
<feature type="transmembrane region" description="Helical" evidence="1">
    <location>
        <begin position="27"/>
        <end position="49"/>
    </location>
</feature>
<dbReference type="EMBL" id="JBHUFZ010000005">
    <property type="protein sequence ID" value="MFD1889036.1"/>
    <property type="molecule type" value="Genomic_DNA"/>
</dbReference>
<feature type="transmembrane region" description="Helical" evidence="1">
    <location>
        <begin position="283"/>
        <end position="305"/>
    </location>
</feature>
<keyword evidence="3" id="KW-0378">Hydrolase</keyword>